<dbReference type="Proteomes" id="UP000319004">
    <property type="component" value="Chromosome"/>
</dbReference>
<dbReference type="RefSeq" id="WP_145386354.1">
    <property type="nucleotide sequence ID" value="NZ_CP037423.1"/>
</dbReference>
<dbReference type="InterPro" id="IPR000644">
    <property type="entry name" value="CBS_dom"/>
</dbReference>
<dbReference type="InterPro" id="IPR051257">
    <property type="entry name" value="Diverse_CBS-Domain"/>
</dbReference>
<accession>A0A518HPF4</accession>
<gene>
    <name evidence="4" type="ORF">Enr13x_25750</name>
</gene>
<reference evidence="4 5" key="1">
    <citation type="submission" date="2019-03" db="EMBL/GenBank/DDBJ databases">
        <title>Deep-cultivation of Planctomycetes and their phenomic and genomic characterization uncovers novel biology.</title>
        <authorList>
            <person name="Wiegand S."/>
            <person name="Jogler M."/>
            <person name="Boedeker C."/>
            <person name="Pinto D."/>
            <person name="Vollmers J."/>
            <person name="Rivas-Marin E."/>
            <person name="Kohn T."/>
            <person name="Peeters S.H."/>
            <person name="Heuer A."/>
            <person name="Rast P."/>
            <person name="Oberbeckmann S."/>
            <person name="Bunk B."/>
            <person name="Jeske O."/>
            <person name="Meyerdierks A."/>
            <person name="Storesund J.E."/>
            <person name="Kallscheuer N."/>
            <person name="Luecker S."/>
            <person name="Lage O.M."/>
            <person name="Pohl T."/>
            <person name="Merkel B.J."/>
            <person name="Hornburger P."/>
            <person name="Mueller R.-W."/>
            <person name="Bruemmer F."/>
            <person name="Labrenz M."/>
            <person name="Spormann A.M."/>
            <person name="Op den Camp H."/>
            <person name="Overmann J."/>
            <person name="Amann R."/>
            <person name="Jetten M.S.M."/>
            <person name="Mascher T."/>
            <person name="Medema M.H."/>
            <person name="Devos D.P."/>
            <person name="Kaster A.-K."/>
            <person name="Ovreas L."/>
            <person name="Rohde M."/>
            <person name="Galperin M.Y."/>
            <person name="Jogler C."/>
        </authorList>
    </citation>
    <scope>NUCLEOTIDE SEQUENCE [LARGE SCALE GENOMIC DNA]</scope>
    <source>
        <strain evidence="4 5">Enr13</strain>
    </source>
</reference>
<dbReference type="SMART" id="SM00116">
    <property type="entry name" value="CBS"/>
    <property type="match status" value="2"/>
</dbReference>
<dbReference type="PANTHER" id="PTHR43080">
    <property type="entry name" value="CBS DOMAIN-CONTAINING PROTEIN CBSX3, MITOCHONDRIAL"/>
    <property type="match status" value="1"/>
</dbReference>
<keyword evidence="5" id="KW-1185">Reference proteome</keyword>
<dbReference type="InterPro" id="IPR046342">
    <property type="entry name" value="CBS_dom_sf"/>
</dbReference>
<evidence type="ECO:0000256" key="2">
    <source>
        <dbReference type="PROSITE-ProRule" id="PRU00703"/>
    </source>
</evidence>
<evidence type="ECO:0000256" key="1">
    <source>
        <dbReference type="ARBA" id="ARBA00023122"/>
    </source>
</evidence>
<protein>
    <submittedName>
        <fullName evidence="4">CBS domain protein</fullName>
    </submittedName>
</protein>
<name>A0A518HPF4_9BACT</name>
<dbReference type="SUPFAM" id="SSF54631">
    <property type="entry name" value="CBS-domain pair"/>
    <property type="match status" value="1"/>
</dbReference>
<dbReference type="PANTHER" id="PTHR43080:SF26">
    <property type="entry name" value="REGULATORY PROTEIN"/>
    <property type="match status" value="1"/>
</dbReference>
<evidence type="ECO:0000259" key="3">
    <source>
        <dbReference type="PROSITE" id="PS51371"/>
    </source>
</evidence>
<dbReference type="Gene3D" id="3.10.580.10">
    <property type="entry name" value="CBS-domain"/>
    <property type="match status" value="2"/>
</dbReference>
<proteinExistence type="predicted"/>
<dbReference type="AlphaFoldDB" id="A0A518HPF4"/>
<keyword evidence="1 2" id="KW-0129">CBS domain</keyword>
<dbReference type="EMBL" id="CP037423">
    <property type="protein sequence ID" value="QDV42725.1"/>
    <property type="molecule type" value="Genomic_DNA"/>
</dbReference>
<feature type="domain" description="CBS" evidence="3">
    <location>
        <begin position="101"/>
        <end position="151"/>
    </location>
</feature>
<evidence type="ECO:0000313" key="5">
    <source>
        <dbReference type="Proteomes" id="UP000319004"/>
    </source>
</evidence>
<sequence>MISESTRGLRVADVMSGRVKSVTAETPTGKVLEIMEDNHVHALPVVEHDQCVGIVTATDLVRLIRETNAALRSGYPHYEDCLWAVDLAHRKLDQQPVREIMSVSVEKVSPQTSLCDAAKRLSSCARHHLVVEEDGKLVGFLSSWDVAAAFC</sequence>
<dbReference type="OrthoDB" id="9794094at2"/>
<organism evidence="4 5">
    <name type="scientific">Stieleria neptunia</name>
    <dbReference type="NCBI Taxonomy" id="2527979"/>
    <lineage>
        <taxon>Bacteria</taxon>
        <taxon>Pseudomonadati</taxon>
        <taxon>Planctomycetota</taxon>
        <taxon>Planctomycetia</taxon>
        <taxon>Pirellulales</taxon>
        <taxon>Pirellulaceae</taxon>
        <taxon>Stieleria</taxon>
    </lineage>
</organism>
<dbReference type="KEGG" id="snep:Enr13x_25750"/>
<dbReference type="PROSITE" id="PS51371">
    <property type="entry name" value="CBS"/>
    <property type="match status" value="2"/>
</dbReference>
<feature type="domain" description="CBS" evidence="3">
    <location>
        <begin position="15"/>
        <end position="71"/>
    </location>
</feature>
<evidence type="ECO:0000313" key="4">
    <source>
        <dbReference type="EMBL" id="QDV42725.1"/>
    </source>
</evidence>
<dbReference type="Pfam" id="PF00571">
    <property type="entry name" value="CBS"/>
    <property type="match status" value="2"/>
</dbReference>